<dbReference type="EMBL" id="CP123735">
    <property type="protein sequence ID" value="WGO86766.1"/>
    <property type="molecule type" value="Genomic_DNA"/>
</dbReference>
<reference evidence="2" key="2">
    <citation type="journal article" date="2022" name="Food Funct.">
        <title>Lactobacillus kefiranofaciens ZW18 from Kefir enhances the anti-tumor effect of anti-programmed cell death 1 (PD-1) immunotherapy by modulating the gut microbiota.</title>
        <authorList>
            <person name="Zhao J."/>
            <person name="Wang Y."/>
            <person name="Wang J."/>
            <person name="Lv M."/>
            <person name="Zhou C."/>
            <person name="Jia L."/>
            <person name="Geng W."/>
        </authorList>
    </citation>
    <scope>NUCLEOTIDE SEQUENCE</scope>
    <source>
        <strain evidence="2">ZW18</strain>
    </source>
</reference>
<keyword evidence="3" id="KW-1185">Reference proteome</keyword>
<name>A0AAX3UGB9_9LACO</name>
<proteinExistence type="predicted"/>
<dbReference type="AlphaFoldDB" id="A0AAX3UGB9"/>
<sequence length="152" mass="17886">MRADTLTYRYLYQAEPARLYQTLLDEQLKYFSNHDPNIKQLHVGDQITTSLKTKVQKLDSVTSIKVTKMIPNKEFQLLTHQAGNHNITQTFEFKRNPNGKNELVYSEQTNIQTVRGQSYFFITALLYKWFYNRGMKRKLQYLDQLAVKGDVA</sequence>
<reference evidence="1 3" key="1">
    <citation type="submission" date="2016-10" db="EMBL/GenBank/DDBJ databases">
        <authorList>
            <person name="Varghese N."/>
            <person name="Submissions S."/>
        </authorList>
    </citation>
    <scope>NUCLEOTIDE SEQUENCE [LARGE SCALE GENOMIC DNA]</scope>
    <source>
        <strain evidence="1 3">ATCC 43761</strain>
    </source>
</reference>
<dbReference type="Proteomes" id="UP001242513">
    <property type="component" value="Chromosome"/>
</dbReference>
<evidence type="ECO:0000313" key="2">
    <source>
        <dbReference type="EMBL" id="WGO86766.1"/>
    </source>
</evidence>
<accession>A0AAX3UGB9</accession>
<protein>
    <submittedName>
        <fullName evidence="2">DUF3284 domain-containing protein</fullName>
    </submittedName>
</protein>
<reference evidence="2" key="3">
    <citation type="submission" date="2023-04" db="EMBL/GenBank/DDBJ databases">
        <authorList>
            <person name="Wang Y."/>
        </authorList>
    </citation>
    <scope>NUCLEOTIDE SEQUENCE</scope>
    <source>
        <strain evidence="2">ZW18</strain>
    </source>
</reference>
<evidence type="ECO:0000313" key="3">
    <source>
        <dbReference type="Proteomes" id="UP000181860"/>
    </source>
</evidence>
<dbReference type="RefSeq" id="WP_013853683.1">
    <property type="nucleotide sequence ID" value="NZ_CP123735.1"/>
</dbReference>
<gene>
    <name evidence="2" type="ORF">QEJ78_04845</name>
    <name evidence="1" type="ORF">SAMN02983011_00974</name>
</gene>
<evidence type="ECO:0000313" key="4">
    <source>
        <dbReference type="Proteomes" id="UP001242513"/>
    </source>
</evidence>
<dbReference type="EMBL" id="FMXC01000008">
    <property type="protein sequence ID" value="SDA50440.1"/>
    <property type="molecule type" value="Genomic_DNA"/>
</dbReference>
<dbReference type="Proteomes" id="UP000181860">
    <property type="component" value="Unassembled WGS sequence"/>
</dbReference>
<evidence type="ECO:0000313" key="1">
    <source>
        <dbReference type="EMBL" id="SDA50440.1"/>
    </source>
</evidence>
<organism evidence="2 4">
    <name type="scientific">Lactobacillus kefiranofaciens</name>
    <dbReference type="NCBI Taxonomy" id="267818"/>
    <lineage>
        <taxon>Bacteria</taxon>
        <taxon>Bacillati</taxon>
        <taxon>Bacillota</taxon>
        <taxon>Bacilli</taxon>
        <taxon>Lactobacillales</taxon>
        <taxon>Lactobacillaceae</taxon>
        <taxon>Lactobacillus</taxon>
    </lineage>
</organism>